<evidence type="ECO:0000313" key="2">
    <source>
        <dbReference type="Proteomes" id="UP000014070"/>
    </source>
</evidence>
<keyword evidence="2" id="KW-1185">Reference proteome</keyword>
<dbReference type="AlphaFoldDB" id="R9TAX0"/>
<reference evidence="1 2" key="1">
    <citation type="journal article" date="2013" name="Genome Announc.">
        <title>Genome sequence of 'Candidatus Methanomassiliicoccus intestinalis' Issoire-Mx1, a third thermoplasmatales-related methanogenic archaeon from human feces.</title>
        <authorList>
            <person name="Borrel G."/>
            <person name="Harris H.M."/>
            <person name="Parisot N."/>
            <person name="Gaci N."/>
            <person name="Tottey W."/>
            <person name="Mihajlovski A."/>
            <person name="Deane J."/>
            <person name="Gribaldo S."/>
            <person name="Bardot O."/>
            <person name="Peyretaillade E."/>
            <person name="Peyret P."/>
            <person name="O'Toole P.W."/>
            <person name="Brugere J.F."/>
        </authorList>
    </citation>
    <scope>NUCLEOTIDE SEQUENCE [LARGE SCALE GENOMIC DNA]</scope>
    <source>
        <strain evidence="1 2">Issoire-Mx1</strain>
    </source>
</reference>
<dbReference type="HOGENOM" id="CLU_2565535_0_0_2"/>
<proteinExistence type="predicted"/>
<sequence>MHTIRDITAGAEPVIKIGSAPNNSFCCPLFNGRMQQNSKNKVQIFIKLVPALNICSKMKSAQSLHREFMKNAVYHHSDKFF</sequence>
<dbReference type="InParanoid" id="R9TAX0"/>
<dbReference type="STRING" id="1295009.MMINT_12280"/>
<organism evidence="1 2">
    <name type="scientific">Methanomassiliicoccus intestinalis (strain Issoire-Mx1)</name>
    <dbReference type="NCBI Taxonomy" id="1295009"/>
    <lineage>
        <taxon>Archaea</taxon>
        <taxon>Methanobacteriati</taxon>
        <taxon>Thermoplasmatota</taxon>
        <taxon>Thermoplasmata</taxon>
        <taxon>Methanomassiliicoccales</taxon>
        <taxon>Methanomassiliicoccaceae</taxon>
        <taxon>Methanomassiliicoccus</taxon>
    </lineage>
</organism>
<evidence type="ECO:0000313" key="1">
    <source>
        <dbReference type="EMBL" id="AGN26558.1"/>
    </source>
</evidence>
<dbReference type="Proteomes" id="UP000014070">
    <property type="component" value="Chromosome"/>
</dbReference>
<dbReference type="KEGG" id="mer:MMINT_12280"/>
<accession>R9TAX0</accession>
<name>R9TAX0_METII</name>
<protein>
    <submittedName>
        <fullName evidence="1">Uncharacterized protein</fullName>
    </submittedName>
</protein>
<gene>
    <name evidence="1" type="ORF">MMINT_12280</name>
</gene>
<dbReference type="EMBL" id="CP005934">
    <property type="protein sequence ID" value="AGN26558.1"/>
    <property type="molecule type" value="Genomic_DNA"/>
</dbReference>